<dbReference type="InterPro" id="IPR032675">
    <property type="entry name" value="LRR_dom_sf"/>
</dbReference>
<evidence type="ECO:0000313" key="3">
    <source>
        <dbReference type="Proteomes" id="UP000249464"/>
    </source>
</evidence>
<dbReference type="EMBL" id="FQNC01000042">
    <property type="protein sequence ID" value="SGY39446.1"/>
    <property type="molecule type" value="Genomic_DNA"/>
</dbReference>
<protein>
    <submittedName>
        <fullName evidence="2">BQ5605_C003g02221 protein</fullName>
    </submittedName>
</protein>
<feature type="compositionally biased region" description="Polar residues" evidence="1">
    <location>
        <begin position="113"/>
        <end position="123"/>
    </location>
</feature>
<feature type="compositionally biased region" description="Acidic residues" evidence="1">
    <location>
        <begin position="584"/>
        <end position="597"/>
    </location>
</feature>
<dbReference type="Gene3D" id="3.80.10.10">
    <property type="entry name" value="Ribonuclease Inhibitor"/>
    <property type="match status" value="1"/>
</dbReference>
<feature type="region of interest" description="Disordered" evidence="1">
    <location>
        <begin position="1"/>
        <end position="92"/>
    </location>
</feature>
<gene>
    <name evidence="2" type="primary">BQ5605_C003g02221</name>
    <name evidence="2" type="ORF">BQ5605_C003G02221</name>
</gene>
<reference evidence="2 3" key="1">
    <citation type="submission" date="2016-11" db="EMBL/GenBank/DDBJ databases">
        <authorList>
            <person name="Jaros S."/>
            <person name="Januszkiewicz K."/>
            <person name="Wedrychowicz H."/>
        </authorList>
    </citation>
    <scope>NUCLEOTIDE SEQUENCE [LARGE SCALE GENOMIC DNA]</scope>
</reference>
<feature type="compositionally biased region" description="Low complexity" evidence="1">
    <location>
        <begin position="1"/>
        <end position="23"/>
    </location>
</feature>
<accession>A0A2X0P3U8</accession>
<feature type="compositionally biased region" description="Low complexity" evidence="1">
    <location>
        <begin position="41"/>
        <end position="64"/>
    </location>
</feature>
<evidence type="ECO:0000313" key="2">
    <source>
        <dbReference type="EMBL" id="SGY39446.1"/>
    </source>
</evidence>
<evidence type="ECO:0000256" key="1">
    <source>
        <dbReference type="SAM" id="MobiDB-lite"/>
    </source>
</evidence>
<feature type="region of interest" description="Disordered" evidence="1">
    <location>
        <begin position="108"/>
        <end position="142"/>
    </location>
</feature>
<feature type="region of interest" description="Disordered" evidence="1">
    <location>
        <begin position="574"/>
        <end position="597"/>
    </location>
</feature>
<sequence length="597" mass="64015">MTSSRPTRRSTAAAAAVASSSASGQGTADDSKKVARRSSTHRSATARSSSTANASTSVAASAHALVPSSARRLRLGDHPDVGGSSSDGAEPVLAARTEGLVARRLKCKAPVSPKSSRSTSPQLSELYDGSYGSPDVDAPPYSPPDRLTRLSSELLALILAHLSPKTEPDLSSLYRCALVCKGLLPHVRLHMYRDLRIDTRVHAHAMHRTLHGNDVSRAVKTIVADVGMMAKTSSQWVGEYPTPEIKTFVSRGSLILALASTGWFLFHSMHSLCGIIGSCRTLLSLTICLPAEATAWTQSLCSALIDLRMLHTLVKDLDPSREGAPGVGRAERMDVGWRPRKSTSMWSVSQLLKPLASLRSLTTLRLCGISSDSSTNPPTAPHQLRLTEVVLIEVNITNTDLLHLLGNVTTLRKLTLWCSSLLSKRGLTHVLKRCPNLVELKVGGSWFGAKDEDDTNFPLDASLASLPRLRVIHVSGSLISPVILLLPSTNLEHLLVHGAPAFTPLAIHSALARMRSDPSPIARLTLPEMVLQGEEAHTSSGGRQKLGSTCADVGWTEHWLFTVKATAQAKGVILENGREGMEGREDDFGDDSGSDRG</sequence>
<dbReference type="InterPro" id="IPR036047">
    <property type="entry name" value="F-box-like_dom_sf"/>
</dbReference>
<name>A0A2X0P3U8_9BASI</name>
<dbReference type="CDD" id="cd09917">
    <property type="entry name" value="F-box_SF"/>
    <property type="match status" value="1"/>
</dbReference>
<dbReference type="SUPFAM" id="SSF52047">
    <property type="entry name" value="RNI-like"/>
    <property type="match status" value="1"/>
</dbReference>
<dbReference type="Proteomes" id="UP000249464">
    <property type="component" value="Unassembled WGS sequence"/>
</dbReference>
<dbReference type="SUPFAM" id="SSF81383">
    <property type="entry name" value="F-box domain"/>
    <property type="match status" value="1"/>
</dbReference>
<dbReference type="AlphaFoldDB" id="A0A2X0P3U8"/>
<keyword evidence="3" id="KW-1185">Reference proteome</keyword>
<proteinExistence type="predicted"/>
<organism evidence="2 3">
    <name type="scientific">Microbotryum silenes-dioicae</name>
    <dbReference type="NCBI Taxonomy" id="796604"/>
    <lineage>
        <taxon>Eukaryota</taxon>
        <taxon>Fungi</taxon>
        <taxon>Dikarya</taxon>
        <taxon>Basidiomycota</taxon>
        <taxon>Pucciniomycotina</taxon>
        <taxon>Microbotryomycetes</taxon>
        <taxon>Microbotryales</taxon>
        <taxon>Microbotryaceae</taxon>
        <taxon>Microbotryum</taxon>
    </lineage>
</organism>